<evidence type="ECO:0000259" key="2">
    <source>
        <dbReference type="PROSITE" id="PS50181"/>
    </source>
</evidence>
<reference evidence="3 4" key="1">
    <citation type="submission" date="2024-02" db="EMBL/GenBank/DDBJ databases">
        <title>Chromosome-level genome assembly of the Eurasian Minnow (Phoxinus phoxinus).</title>
        <authorList>
            <person name="Oriowo T.O."/>
            <person name="Martin S."/>
            <person name="Stange M."/>
            <person name="Chrysostomakis Y."/>
            <person name="Brown T."/>
            <person name="Winkler S."/>
            <person name="Kukowka S."/>
            <person name="Myers E.W."/>
            <person name="Bohne A."/>
        </authorList>
    </citation>
    <scope>NUCLEOTIDE SEQUENCE [LARGE SCALE GENOMIC DNA]</scope>
    <source>
        <strain evidence="3">ZFMK-TIS-60720</strain>
        <tissue evidence="3">Whole Organism</tissue>
    </source>
</reference>
<keyword evidence="4" id="KW-1185">Reference proteome</keyword>
<dbReference type="GO" id="GO:0019005">
    <property type="term" value="C:SCF ubiquitin ligase complex"/>
    <property type="evidence" value="ECO:0007669"/>
    <property type="project" value="TreeGrafter"/>
</dbReference>
<dbReference type="CDD" id="cd22093">
    <property type="entry name" value="F-box_FBXO15"/>
    <property type="match status" value="1"/>
</dbReference>
<dbReference type="SMART" id="SM00256">
    <property type="entry name" value="FBOX"/>
    <property type="match status" value="1"/>
</dbReference>
<feature type="compositionally biased region" description="Basic and acidic residues" evidence="1">
    <location>
        <begin position="19"/>
        <end position="38"/>
    </location>
</feature>
<feature type="region of interest" description="Disordered" evidence="1">
    <location>
        <begin position="19"/>
        <end position="53"/>
    </location>
</feature>
<protein>
    <recommendedName>
        <fullName evidence="2">F-box domain-containing protein</fullName>
    </recommendedName>
</protein>
<evidence type="ECO:0000313" key="3">
    <source>
        <dbReference type="EMBL" id="KAK7162925.1"/>
    </source>
</evidence>
<evidence type="ECO:0000313" key="4">
    <source>
        <dbReference type="Proteomes" id="UP001364617"/>
    </source>
</evidence>
<proteinExistence type="predicted"/>
<dbReference type="Gene3D" id="1.20.1280.50">
    <property type="match status" value="1"/>
</dbReference>
<organism evidence="3 4">
    <name type="scientific">Phoxinus phoxinus</name>
    <name type="common">Eurasian minnow</name>
    <dbReference type="NCBI Taxonomy" id="58324"/>
    <lineage>
        <taxon>Eukaryota</taxon>
        <taxon>Metazoa</taxon>
        <taxon>Chordata</taxon>
        <taxon>Craniata</taxon>
        <taxon>Vertebrata</taxon>
        <taxon>Euteleostomi</taxon>
        <taxon>Actinopterygii</taxon>
        <taxon>Neopterygii</taxon>
        <taxon>Teleostei</taxon>
        <taxon>Ostariophysi</taxon>
        <taxon>Cypriniformes</taxon>
        <taxon>Leuciscidae</taxon>
        <taxon>Phoxininae</taxon>
        <taxon>Phoxinus</taxon>
    </lineage>
</organism>
<dbReference type="PANTHER" id="PTHR46731">
    <property type="entry name" value="F-BOX ONLY PROTEIN 15"/>
    <property type="match status" value="1"/>
</dbReference>
<dbReference type="InterPro" id="IPR001810">
    <property type="entry name" value="F-box_dom"/>
</dbReference>
<sequence length="498" mass="57300">MATGIGGFLRRLRQGHVKDEETKLREAQEGETVRAEGARRRRDRNSPSTYLQPEPCTTLSECEQYGRGSSENYFERLPSEIILKICSFLDASTLFNISFVNKRFHDLANSNALWSVLYASQFEKKKWRPRGGVMTEAVSSTSVEEKPAGYWKKLLLKEMAGYTDTMWKTELRHMNPHTGMPALTEHVLRRLHIQWEITLINKNGRESVYEHTHTFFEGSSVTVYWNRGGWPFMSSLNGLQLHGIMCPARPASGDKPRWRSLIHTTSLTKSVHWSFLGADELVKLLRFNNGIIVGVWRGNWKIAFVMINLHFHKLIERSLLGSPFCTYIPMEDTALDSDRGRHGYTLHIVLHNPLHRIMCQRFSPLYISRVPYQGDYVQLIAIDLADVLQHRPVAKISVPWEAEGFQGDVERCCMMTLTVLDEAQRPFWCVSSPVRMSNKLRVLDLEHAGEQFGIVYEDVEGKVRMTFVWMEDLQQCFLVQLITAFPAAKVKRRFGGES</sequence>
<dbReference type="Proteomes" id="UP001364617">
    <property type="component" value="Unassembled WGS sequence"/>
</dbReference>
<comment type="caution">
    <text evidence="3">The sequence shown here is derived from an EMBL/GenBank/DDBJ whole genome shotgun (WGS) entry which is preliminary data.</text>
</comment>
<accession>A0AAN9D774</accession>
<gene>
    <name evidence="3" type="ORF">R3I93_007077</name>
</gene>
<dbReference type="PANTHER" id="PTHR46731:SF1">
    <property type="entry name" value="F-BOX ONLY PROTEIN 15"/>
    <property type="match status" value="1"/>
</dbReference>
<dbReference type="SUPFAM" id="SSF81383">
    <property type="entry name" value="F-box domain"/>
    <property type="match status" value="1"/>
</dbReference>
<dbReference type="InterPro" id="IPR036047">
    <property type="entry name" value="F-box-like_dom_sf"/>
</dbReference>
<dbReference type="EMBL" id="JAYKXH010000007">
    <property type="protein sequence ID" value="KAK7162925.1"/>
    <property type="molecule type" value="Genomic_DNA"/>
</dbReference>
<dbReference type="PROSITE" id="PS50181">
    <property type="entry name" value="FBOX"/>
    <property type="match status" value="1"/>
</dbReference>
<feature type="domain" description="F-box" evidence="2">
    <location>
        <begin position="71"/>
        <end position="117"/>
    </location>
</feature>
<evidence type="ECO:0000256" key="1">
    <source>
        <dbReference type="SAM" id="MobiDB-lite"/>
    </source>
</evidence>
<name>A0AAN9D774_9TELE</name>
<dbReference type="AlphaFoldDB" id="A0AAN9D774"/>
<dbReference type="Pfam" id="PF12937">
    <property type="entry name" value="F-box-like"/>
    <property type="match status" value="1"/>
</dbReference>